<accession>G5NMK0</accession>
<organism evidence="1 2">
    <name type="scientific">Salmonella enterica subsp. enterica serovar Inverness str. R8-3668</name>
    <dbReference type="NCBI Taxonomy" id="913075"/>
    <lineage>
        <taxon>Bacteria</taxon>
        <taxon>Pseudomonadati</taxon>
        <taxon>Pseudomonadota</taxon>
        <taxon>Gammaproteobacteria</taxon>
        <taxon>Enterobacterales</taxon>
        <taxon>Enterobacteriaceae</taxon>
        <taxon>Salmonella</taxon>
    </lineage>
</organism>
<proteinExistence type="predicted"/>
<dbReference type="Proteomes" id="UP000003532">
    <property type="component" value="Unassembled WGS sequence"/>
</dbReference>
<evidence type="ECO:0000313" key="1">
    <source>
        <dbReference type="EMBL" id="EHC47271.1"/>
    </source>
</evidence>
<comment type="caution">
    <text evidence="1">The sequence shown here is derived from an EMBL/GenBank/DDBJ whole genome shotgun (WGS) entry which is preliminary data.</text>
</comment>
<evidence type="ECO:0000313" key="2">
    <source>
        <dbReference type="Proteomes" id="UP000003532"/>
    </source>
</evidence>
<sequence length="67" mass="7779">MYESGHHPKNLQVFRIKRGVGRVHRQQGDTGCQLQAFNREFAISLRDDNVTLKWLFGFVDHHQVAGM</sequence>
<reference evidence="1 2" key="1">
    <citation type="journal article" date="2011" name="BMC Genomics">
        <title>Genome sequencing reveals diversification of virulence factor content and possible host adaptation in distinct subpopulations of Salmonella enterica.</title>
        <authorList>
            <person name="den Bakker H.C."/>
            <person name="Moreno Switt A.I."/>
            <person name="Govoni G."/>
            <person name="Cummings C.A."/>
            <person name="Ranieri M.L."/>
            <person name="Degoricija L."/>
            <person name="Hoelzer K."/>
            <person name="Rodriguez-Rivera L.D."/>
            <person name="Brown S."/>
            <person name="Bolchacova E."/>
            <person name="Furtado M.R."/>
            <person name="Wiedmann M."/>
        </authorList>
    </citation>
    <scope>NUCLEOTIDE SEQUENCE [LARGE SCALE GENOMIC DNA]</scope>
    <source>
        <strain evidence="1 2">R8-3668</strain>
    </source>
</reference>
<protein>
    <submittedName>
        <fullName evidence="1">Uncharacterized protein</fullName>
    </submittedName>
</protein>
<gene>
    <name evidence="1" type="ORF">LTSEINV_6376</name>
</gene>
<dbReference type="AlphaFoldDB" id="G5NMK0"/>
<dbReference type="BioCyc" id="SENT913075:G120P-1446-MONOMER"/>
<name>G5NMK0_SALET</name>
<dbReference type="EMBL" id="AFCO01002102">
    <property type="protein sequence ID" value="EHC47271.1"/>
    <property type="molecule type" value="Genomic_DNA"/>
</dbReference>